<dbReference type="SMR" id="A0A125SA05"/>
<organism evidence="7">
    <name type="scientific">Streptomyces sp. (strain CB03234)</name>
    <dbReference type="NCBI Taxonomy" id="1703937"/>
    <lineage>
        <taxon>Bacteria</taxon>
        <taxon>Bacillati</taxon>
        <taxon>Actinomycetota</taxon>
        <taxon>Actinomycetes</taxon>
        <taxon>Kitasatosporales</taxon>
        <taxon>Streptomycetaceae</taxon>
        <taxon>Streptomyces</taxon>
    </lineage>
</organism>
<evidence type="ECO:0000256" key="2">
    <source>
        <dbReference type="ARBA" id="ARBA00022679"/>
    </source>
</evidence>
<reference evidence="9 10" key="2">
    <citation type="journal article" date="2020" name="J. Med. Chem.">
        <title>Characterization of TnmH as an &lt;i&gt;O&lt;/i&gt;-Methyltransferase Revealing Insights into Tiancimycin Biosynthesis and Enabling a Biocatalytic Strategy To Prepare Antibody-Tiancimycin Conjugates.</title>
        <authorList>
            <person name="Adhikari A."/>
            <person name="Teijaro C.N."/>
            <person name="Yan X."/>
            <person name="Chang C.Y."/>
            <person name="Gui C."/>
            <person name="Liu Y.C."/>
            <person name="Crnovcic I."/>
            <person name="Yang D."/>
            <person name="Annaval T."/>
            <person name="Rader C."/>
            <person name="Shen B."/>
        </authorList>
    </citation>
    <scope>X-RAY CRYSTALLOGRAPHY (2.73 ANGSTROMS) IN COMPLEX WITH S-ADENOSYL-L-METHIONINE</scope>
</reference>
<dbReference type="PIRSF" id="PIRSF005739">
    <property type="entry name" value="O-mtase"/>
    <property type="match status" value="1"/>
</dbReference>
<evidence type="ECO:0000313" key="7">
    <source>
        <dbReference type="EMBL" id="AME18001.1"/>
    </source>
</evidence>
<keyword evidence="9 10" id="KW-0002">3D-structure</keyword>
<dbReference type="GO" id="GO:0008171">
    <property type="term" value="F:O-methyltransferase activity"/>
    <property type="evidence" value="ECO:0007669"/>
    <property type="project" value="InterPro"/>
</dbReference>
<reference evidence="7" key="1">
    <citation type="journal article" date="2016" name="MBio">
        <title>Strain Prioritization and Genome Mining for Enediyne Natural Products.</title>
        <authorList>
            <person name="Yan X."/>
            <person name="Ge H."/>
            <person name="Huang T."/>
            <person name="Hindra"/>
            <person name="Yang D."/>
            <person name="Teng Q."/>
            <person name="Crnovcic I."/>
            <person name="Li X."/>
            <person name="Rudolf J.D."/>
            <person name="Lohman J.R."/>
            <person name="Gansemans Y."/>
            <person name="Zhu X."/>
            <person name="Huang Y."/>
            <person name="Zhao L.X."/>
            <person name="Jiang Y."/>
            <person name="Van Nieuwerburgh F."/>
            <person name="Rader C."/>
            <person name="Duan Y."/>
            <person name="Shen B."/>
        </authorList>
    </citation>
    <scope>NUCLEOTIDE SEQUENCE</scope>
    <source>
        <strain evidence="7">CB03234</strain>
    </source>
</reference>
<dbReference type="GO" id="GO:0032259">
    <property type="term" value="P:methylation"/>
    <property type="evidence" value="ECO:0007669"/>
    <property type="project" value="UniProtKB-KW"/>
</dbReference>
<proteinExistence type="evidence at protein level"/>
<dbReference type="RefSeq" id="WP_073759215.1">
    <property type="nucleotide sequence ID" value="NZ_LIYH01000008.1"/>
</dbReference>
<dbReference type="AlphaFoldDB" id="A0A125SA05"/>
<dbReference type="PDB" id="6CLX">
    <property type="method" value="X-ray"/>
    <property type="resolution" value="2.73 A"/>
    <property type="chains" value="A/B=1-344"/>
</dbReference>
<dbReference type="InterPro" id="IPR036390">
    <property type="entry name" value="WH_DNA-bd_sf"/>
</dbReference>
<keyword evidence="3 10" id="KW-0949">S-adenosyl-L-methionine</keyword>
<evidence type="ECO:0000256" key="3">
    <source>
        <dbReference type="ARBA" id="ARBA00022691"/>
    </source>
</evidence>
<dbReference type="EMBL" id="KT716443">
    <property type="protein sequence ID" value="AME18001.1"/>
    <property type="molecule type" value="Genomic_DNA"/>
</dbReference>
<feature type="domain" description="O-methyltransferase C-terminal" evidence="5">
    <location>
        <begin position="114"/>
        <end position="319"/>
    </location>
</feature>
<dbReference type="PDBsum" id="6CLW"/>
<dbReference type="InterPro" id="IPR016461">
    <property type="entry name" value="COMT-like"/>
</dbReference>
<feature type="binding site" evidence="10">
    <location>
        <position position="201"/>
    </location>
    <ligand>
        <name>S-adenosyl-L-methionine</name>
        <dbReference type="ChEBI" id="CHEBI:59789"/>
    </ligand>
</feature>
<dbReference type="Gene3D" id="3.40.50.150">
    <property type="entry name" value="Vaccinia Virus protein VP39"/>
    <property type="match status" value="1"/>
</dbReference>
<feature type="active site" description="Proton acceptor" evidence="4">
    <location>
        <position position="246"/>
    </location>
</feature>
<dbReference type="Pfam" id="PF00891">
    <property type="entry name" value="Methyltransf_2"/>
    <property type="match status" value="1"/>
</dbReference>
<dbReference type="CDD" id="cd02440">
    <property type="entry name" value="AdoMet_MTases"/>
    <property type="match status" value="1"/>
</dbReference>
<name>A0A125SA05_STRX0</name>
<dbReference type="SUPFAM" id="SSF53335">
    <property type="entry name" value="S-adenosyl-L-methionine-dependent methyltransferases"/>
    <property type="match status" value="1"/>
</dbReference>
<dbReference type="EMBL" id="LIYH01000008">
    <property type="protein sequence ID" value="OKJ95190.1"/>
    <property type="molecule type" value="Genomic_DNA"/>
</dbReference>
<dbReference type="InterPro" id="IPR012967">
    <property type="entry name" value="COMT_dimerisation"/>
</dbReference>
<dbReference type="PROSITE" id="PS51683">
    <property type="entry name" value="SAM_OMT_II"/>
    <property type="match status" value="1"/>
</dbReference>
<evidence type="ECO:0000256" key="1">
    <source>
        <dbReference type="ARBA" id="ARBA00022603"/>
    </source>
</evidence>
<protein>
    <submittedName>
        <fullName evidence="7">O-methyltransferase</fullName>
    </submittedName>
</protein>
<sequence>MADDDAFVHLLRLKDTMTPWALRAVVTLGVPDLVAEGEKDVSELAQRSGAVPDALRRVLRLLARRGVFTEPRPAVFGPTGLSRLLQSDHPRSMRPWLDLEGPVARGDRTCVHILEALRTGGPVHERTYGRPVWEDLAARPALGAAFDAAMAQRASWIAGDVAAGFDWSAVRHVMDVGGGTGGVLAEVLRARPGLKGTLLDRAPTVAAGREAWGASEAGQRCTFSGGSFFDTLPSGADACLLVNVLHDWADEHALAVLRRCAEAVGPRGRVLIAEHLVEEGAGGPGAAGLAELDLVMMLVYGGRERRLDELADLAGKAGLRIGDVSMTPRGLSLVVCEAETSAAG</sequence>
<feature type="binding site" evidence="10">
    <location>
        <position position="228"/>
    </location>
    <ligand>
        <name>S-adenosyl-L-methionine</name>
        <dbReference type="ChEBI" id="CHEBI:59789"/>
    </ligand>
</feature>
<dbReference type="GO" id="GO:0046983">
    <property type="term" value="F:protein dimerization activity"/>
    <property type="evidence" value="ECO:0007669"/>
    <property type="project" value="InterPro"/>
</dbReference>
<dbReference type="PANTHER" id="PTHR43712">
    <property type="entry name" value="PUTATIVE (AFU_ORTHOLOGUE AFUA_4G14580)-RELATED"/>
    <property type="match status" value="1"/>
</dbReference>
<evidence type="ECO:0000259" key="6">
    <source>
        <dbReference type="Pfam" id="PF08100"/>
    </source>
</evidence>
<dbReference type="SUPFAM" id="SSF46785">
    <property type="entry name" value="Winged helix' DNA-binding domain"/>
    <property type="match status" value="1"/>
</dbReference>
<evidence type="ECO:0007829" key="9">
    <source>
        <dbReference type="PDB" id="6CLW"/>
    </source>
</evidence>
<gene>
    <name evidence="7" type="primary">tnmH</name>
    <name evidence="8" type="ORF">AMK26_31990</name>
</gene>
<dbReference type="PDBsum" id="6CLX"/>
<dbReference type="InterPro" id="IPR029063">
    <property type="entry name" value="SAM-dependent_MTases_sf"/>
</dbReference>
<feature type="binding site" evidence="10">
    <location>
        <position position="227"/>
    </location>
    <ligand>
        <name>S-adenosyl-L-methionine</name>
        <dbReference type="ChEBI" id="CHEBI:59789"/>
    </ligand>
</feature>
<dbReference type="PDB" id="6CLW">
    <property type="method" value="X-ray"/>
    <property type="resolution" value="2.74 A"/>
    <property type="chains" value="A/B=1-344"/>
</dbReference>
<dbReference type="Gene3D" id="1.10.287.1350">
    <property type="match status" value="1"/>
</dbReference>
<dbReference type="InterPro" id="IPR036388">
    <property type="entry name" value="WH-like_DNA-bd_sf"/>
</dbReference>
<feature type="binding site" evidence="10">
    <location>
        <position position="200"/>
    </location>
    <ligand>
        <name>S-adenosyl-L-methionine</name>
        <dbReference type="ChEBI" id="CHEBI:59789"/>
    </ligand>
</feature>
<evidence type="ECO:0000313" key="8">
    <source>
        <dbReference type="EMBL" id="OKJ95190.1"/>
    </source>
</evidence>
<dbReference type="InterPro" id="IPR001077">
    <property type="entry name" value="COMT_C"/>
</dbReference>
<evidence type="ECO:0000256" key="4">
    <source>
        <dbReference type="PIRSR" id="PIRSR005739-1"/>
    </source>
</evidence>
<keyword evidence="1 7" id="KW-0489">Methyltransferase</keyword>
<dbReference type="STRING" id="1703937.AMK26_31990"/>
<dbReference type="Gene3D" id="1.10.10.10">
    <property type="entry name" value="Winged helix-like DNA-binding domain superfamily/Winged helix DNA-binding domain"/>
    <property type="match status" value="1"/>
</dbReference>
<evidence type="ECO:0007829" key="10">
    <source>
        <dbReference type="PDB" id="6CLX"/>
    </source>
</evidence>
<evidence type="ECO:0000259" key="5">
    <source>
        <dbReference type="Pfam" id="PF00891"/>
    </source>
</evidence>
<feature type="domain" description="O-methyltransferase dimerisation" evidence="6">
    <location>
        <begin position="17"/>
        <end position="85"/>
    </location>
</feature>
<accession>A0A125SA05</accession>
<dbReference type="OrthoDB" id="4145676at2"/>
<keyword evidence="2 7" id="KW-0808">Transferase</keyword>
<dbReference type="Pfam" id="PF08100">
    <property type="entry name" value="Dimerisation"/>
    <property type="match status" value="1"/>
</dbReference>
<dbReference type="PANTHER" id="PTHR43712:SF2">
    <property type="entry name" value="O-METHYLTRANSFERASE CICE"/>
    <property type="match status" value="1"/>
</dbReference>